<comment type="caution">
    <text evidence="2">The sequence shown here is derived from an EMBL/GenBank/DDBJ whole genome shotgun (WGS) entry which is preliminary data.</text>
</comment>
<feature type="region of interest" description="Disordered" evidence="1">
    <location>
        <begin position="68"/>
        <end position="111"/>
    </location>
</feature>
<keyword evidence="3" id="KW-1185">Reference proteome</keyword>
<organism evidence="2 3">
    <name type="scientific">Caerostris darwini</name>
    <dbReference type="NCBI Taxonomy" id="1538125"/>
    <lineage>
        <taxon>Eukaryota</taxon>
        <taxon>Metazoa</taxon>
        <taxon>Ecdysozoa</taxon>
        <taxon>Arthropoda</taxon>
        <taxon>Chelicerata</taxon>
        <taxon>Arachnida</taxon>
        <taxon>Araneae</taxon>
        <taxon>Araneomorphae</taxon>
        <taxon>Entelegynae</taxon>
        <taxon>Araneoidea</taxon>
        <taxon>Araneidae</taxon>
        <taxon>Caerostris</taxon>
    </lineage>
</organism>
<feature type="compositionally biased region" description="Polar residues" evidence="1">
    <location>
        <begin position="92"/>
        <end position="103"/>
    </location>
</feature>
<accession>A0AAV4PR41</accession>
<proteinExistence type="predicted"/>
<sequence>MPSQMTIHRIKQPAECTLKLFHSTTMLLDLRKFHSSTRGVFGAHFVHGVNCEFFELIKFSWLHRFSGTKRPGRNDGESVLQPKSGAPHSDSVRSQRSQDTGRIQGSRYGVSCGVHERAQSDEDEENDGVQEQLRSQIQRVLPLPDDASLRQHVQRHGASGAGRHQGKR</sequence>
<protein>
    <submittedName>
        <fullName evidence="2">Uncharacterized protein</fullName>
    </submittedName>
</protein>
<gene>
    <name evidence="2" type="ORF">CDAR_104551</name>
</gene>
<evidence type="ECO:0000256" key="1">
    <source>
        <dbReference type="SAM" id="MobiDB-lite"/>
    </source>
</evidence>
<dbReference type="Proteomes" id="UP001054837">
    <property type="component" value="Unassembled WGS sequence"/>
</dbReference>
<dbReference type="AlphaFoldDB" id="A0AAV4PR41"/>
<feature type="region of interest" description="Disordered" evidence="1">
    <location>
        <begin position="139"/>
        <end position="168"/>
    </location>
</feature>
<reference evidence="2 3" key="1">
    <citation type="submission" date="2021-06" db="EMBL/GenBank/DDBJ databases">
        <title>Caerostris darwini draft genome.</title>
        <authorList>
            <person name="Kono N."/>
            <person name="Arakawa K."/>
        </authorList>
    </citation>
    <scope>NUCLEOTIDE SEQUENCE [LARGE SCALE GENOMIC DNA]</scope>
</reference>
<name>A0AAV4PR41_9ARAC</name>
<dbReference type="EMBL" id="BPLQ01003301">
    <property type="protein sequence ID" value="GIX99526.1"/>
    <property type="molecule type" value="Genomic_DNA"/>
</dbReference>
<evidence type="ECO:0000313" key="2">
    <source>
        <dbReference type="EMBL" id="GIX99526.1"/>
    </source>
</evidence>
<evidence type="ECO:0000313" key="3">
    <source>
        <dbReference type="Proteomes" id="UP001054837"/>
    </source>
</evidence>